<dbReference type="Proteomes" id="UP000829398">
    <property type="component" value="Chromosome 3"/>
</dbReference>
<reference evidence="2" key="1">
    <citation type="journal article" date="2023" name="Hortic. Res.">
        <title>A chromosome-level phased genome enabling allele-level studies in sweet orange: a case study on citrus Huanglongbing tolerance.</title>
        <authorList>
            <person name="Wu B."/>
            <person name="Yu Q."/>
            <person name="Deng Z."/>
            <person name="Duan Y."/>
            <person name="Luo F."/>
            <person name="Gmitter F. Jr."/>
        </authorList>
    </citation>
    <scope>NUCLEOTIDE SEQUENCE [LARGE SCALE GENOMIC DNA]</scope>
    <source>
        <strain evidence="2">cv. Valencia</strain>
    </source>
</reference>
<organism evidence="1 2">
    <name type="scientific">Citrus sinensis</name>
    <name type="common">Sweet orange</name>
    <name type="synonym">Citrus aurantium var. sinensis</name>
    <dbReference type="NCBI Taxonomy" id="2711"/>
    <lineage>
        <taxon>Eukaryota</taxon>
        <taxon>Viridiplantae</taxon>
        <taxon>Streptophyta</taxon>
        <taxon>Embryophyta</taxon>
        <taxon>Tracheophyta</taxon>
        <taxon>Spermatophyta</taxon>
        <taxon>Magnoliopsida</taxon>
        <taxon>eudicotyledons</taxon>
        <taxon>Gunneridae</taxon>
        <taxon>Pentapetalae</taxon>
        <taxon>rosids</taxon>
        <taxon>malvids</taxon>
        <taxon>Sapindales</taxon>
        <taxon>Rutaceae</taxon>
        <taxon>Aurantioideae</taxon>
        <taxon>Citrus</taxon>
    </lineage>
</organism>
<comment type="caution">
    <text evidence="1">The sequence shown here is derived from an EMBL/GenBank/DDBJ whole genome shotgun (WGS) entry which is preliminary data.</text>
</comment>
<evidence type="ECO:0000313" key="1">
    <source>
        <dbReference type="EMBL" id="KAH9775322.1"/>
    </source>
</evidence>
<keyword evidence="2" id="KW-1185">Reference proteome</keyword>
<dbReference type="EMBL" id="CM039172">
    <property type="protein sequence ID" value="KAH9775322.1"/>
    <property type="molecule type" value="Genomic_DNA"/>
</dbReference>
<proteinExistence type="predicted"/>
<gene>
    <name evidence="1" type="ORF">KPL71_006375</name>
</gene>
<sequence length="678" mass="74615">MDAVELGYPVGVPNVMGSEVFGRARVTVNEVDAAASESNSRVSILVNTSIDRCSTFLNQKVVLCCLNSRVRKYDLADVTITVNNLESASCDRTPESEPCKNESQPSNFRVKDSTEPLHFTGTSPPSSVQVQRKAGKMSRSSSRCSKRPRFAQLEDNTSSAGVDVIKDISDNLGPYHTTKCNSLEKMQMVKQKNIYNSKRSDKRNFKVPMKAKYDSFTIKAGLASCPATGGSNFFGVYGLKSDILDVTKHVDELSLKDLLDGTCECHSLSKDKGKKTASLNENFLHSVRKAWSSLPLAKPAQPQNFAEMGSSTNKKLLICPATSISLVPTDDNGDKGNSCTTDQSSWDKDSCSKPGTPVNHLDFQLYEPKDILERLTLPPPKDLEALLLDAAKSSAPSRSNSDMRSAKHISRQVGLPPFPWSHAFNGHCRTNSDAVKLLTSRSTCQGRWARIPTSTTSLGTSTDCYTNLESLTYNQSLVPVSSSISRPWGDWGSSSLATCSKASVVGLVAESGVNLKDQVNAEHCPRVLAAAQTLCDIATQSWRRNPNGITRWPKKPSEKAMKARKSKLFDFLGRNGTNQISYSKRPKLSMIEDRKDLNHISSTRKEPINWSTPRSSRSSPNKTVRNLIAEKIHPTTNILQQSCMMPPPSKVVDKPCGSQQKLRKVMPNEWESGRDRIN</sequence>
<protein>
    <submittedName>
        <fullName evidence="1">F22C12.19</fullName>
    </submittedName>
</protein>
<name>A0ACB8LP73_CITSI</name>
<evidence type="ECO:0000313" key="2">
    <source>
        <dbReference type="Proteomes" id="UP000829398"/>
    </source>
</evidence>
<accession>A0ACB8LP73</accession>